<feature type="transmembrane region" description="Helical" evidence="1">
    <location>
        <begin position="12"/>
        <end position="38"/>
    </location>
</feature>
<organism evidence="2 3">
    <name type="scientific">Trichonephila inaurata madagascariensis</name>
    <dbReference type="NCBI Taxonomy" id="2747483"/>
    <lineage>
        <taxon>Eukaryota</taxon>
        <taxon>Metazoa</taxon>
        <taxon>Ecdysozoa</taxon>
        <taxon>Arthropoda</taxon>
        <taxon>Chelicerata</taxon>
        <taxon>Arachnida</taxon>
        <taxon>Araneae</taxon>
        <taxon>Araneomorphae</taxon>
        <taxon>Entelegynae</taxon>
        <taxon>Araneoidea</taxon>
        <taxon>Nephilidae</taxon>
        <taxon>Trichonephila</taxon>
        <taxon>Trichonephila inaurata</taxon>
    </lineage>
</organism>
<dbReference type="AlphaFoldDB" id="A0A8X7C186"/>
<keyword evidence="1" id="KW-0472">Membrane</keyword>
<evidence type="ECO:0000313" key="3">
    <source>
        <dbReference type="Proteomes" id="UP000886998"/>
    </source>
</evidence>
<proteinExistence type="predicted"/>
<keyword evidence="3" id="KW-1185">Reference proteome</keyword>
<evidence type="ECO:0000256" key="1">
    <source>
        <dbReference type="SAM" id="Phobius"/>
    </source>
</evidence>
<dbReference type="EMBL" id="BMAV01009014">
    <property type="protein sequence ID" value="GFY52996.1"/>
    <property type="molecule type" value="Genomic_DNA"/>
</dbReference>
<sequence length="83" mass="9376">MELLSEETEQALIAIGVTSITLSTTSATFSYVNWFIAARMDCTRVGRRCWKSLSISSSETPWDSLRLLMTRNNLLDIDLLSDE</sequence>
<name>A0A8X7C186_9ARAC</name>
<keyword evidence="1" id="KW-0812">Transmembrane</keyword>
<evidence type="ECO:0000313" key="2">
    <source>
        <dbReference type="EMBL" id="GFY52996.1"/>
    </source>
</evidence>
<gene>
    <name evidence="2" type="ORF">TNIN_453531</name>
</gene>
<keyword evidence="1" id="KW-1133">Transmembrane helix</keyword>
<dbReference type="Proteomes" id="UP000886998">
    <property type="component" value="Unassembled WGS sequence"/>
</dbReference>
<protein>
    <submittedName>
        <fullName evidence="2">Uncharacterized protein</fullName>
    </submittedName>
</protein>
<comment type="caution">
    <text evidence="2">The sequence shown here is derived from an EMBL/GenBank/DDBJ whole genome shotgun (WGS) entry which is preliminary data.</text>
</comment>
<reference evidence="2" key="1">
    <citation type="submission" date="2020-08" db="EMBL/GenBank/DDBJ databases">
        <title>Multicomponent nature underlies the extraordinary mechanical properties of spider dragline silk.</title>
        <authorList>
            <person name="Kono N."/>
            <person name="Nakamura H."/>
            <person name="Mori M."/>
            <person name="Yoshida Y."/>
            <person name="Ohtoshi R."/>
            <person name="Malay A.D."/>
            <person name="Moran D.A.P."/>
            <person name="Tomita M."/>
            <person name="Numata K."/>
            <person name="Arakawa K."/>
        </authorList>
    </citation>
    <scope>NUCLEOTIDE SEQUENCE</scope>
</reference>
<accession>A0A8X7C186</accession>